<evidence type="ECO:0000313" key="3">
    <source>
        <dbReference type="EMBL" id="MBG8555606.1"/>
    </source>
</evidence>
<organism evidence="3 4">
    <name type="scientific">Hymenobacter guriensis</name>
    <dbReference type="NCBI Taxonomy" id="2793065"/>
    <lineage>
        <taxon>Bacteria</taxon>
        <taxon>Pseudomonadati</taxon>
        <taxon>Bacteroidota</taxon>
        <taxon>Cytophagia</taxon>
        <taxon>Cytophagales</taxon>
        <taxon>Hymenobacteraceae</taxon>
        <taxon>Hymenobacter</taxon>
    </lineage>
</organism>
<accession>A0ABS0L699</accession>
<evidence type="ECO:0008006" key="5">
    <source>
        <dbReference type="Google" id="ProtNLM"/>
    </source>
</evidence>
<evidence type="ECO:0000256" key="1">
    <source>
        <dbReference type="SAM" id="MobiDB-lite"/>
    </source>
</evidence>
<keyword evidence="4" id="KW-1185">Reference proteome</keyword>
<feature type="region of interest" description="Disordered" evidence="1">
    <location>
        <begin position="16"/>
        <end position="53"/>
    </location>
</feature>
<comment type="caution">
    <text evidence="3">The sequence shown here is derived from an EMBL/GenBank/DDBJ whole genome shotgun (WGS) entry which is preliminary data.</text>
</comment>
<feature type="region of interest" description="Disordered" evidence="1">
    <location>
        <begin position="127"/>
        <end position="151"/>
    </location>
</feature>
<dbReference type="EMBL" id="JADWYK010000014">
    <property type="protein sequence ID" value="MBG8555606.1"/>
    <property type="molecule type" value="Genomic_DNA"/>
</dbReference>
<feature type="chain" id="PRO_5046384340" description="Periplasmic heavy metal sensor" evidence="2">
    <location>
        <begin position="21"/>
        <end position="151"/>
    </location>
</feature>
<evidence type="ECO:0000256" key="2">
    <source>
        <dbReference type="SAM" id="SignalP"/>
    </source>
</evidence>
<reference evidence="3 4" key="1">
    <citation type="submission" date="2020-11" db="EMBL/GenBank/DDBJ databases">
        <title>Hymenobacter sp.</title>
        <authorList>
            <person name="Kim M.K."/>
        </authorList>
    </citation>
    <scope>NUCLEOTIDE SEQUENCE [LARGE SCALE GENOMIC DNA]</scope>
    <source>
        <strain evidence="3 4">BT594</strain>
    </source>
</reference>
<proteinExistence type="predicted"/>
<gene>
    <name evidence="3" type="ORF">I5L79_18830</name>
</gene>
<feature type="compositionally biased region" description="Low complexity" evidence="1">
    <location>
        <begin position="16"/>
        <end position="31"/>
    </location>
</feature>
<name>A0ABS0L699_9BACT</name>
<dbReference type="RefSeq" id="WP_196956626.1">
    <property type="nucleotide sequence ID" value="NZ_JADWYK010000014.1"/>
</dbReference>
<dbReference type="Proteomes" id="UP000601099">
    <property type="component" value="Unassembled WGS sequence"/>
</dbReference>
<sequence length="151" mass="16573">MKKMLVLLAAAALASATASAQTTTETTTPSAGYPGRREPGRAHLSPEQRAQRMTERLTRELILTAEQAPKVQAIILAQAQENEAIRTKYAASTDRRAALPELKAAKDKYDAQLAGVLTAGQRTRYAQLREEQQQKRKEKSKDGKVKVKAQS</sequence>
<evidence type="ECO:0000313" key="4">
    <source>
        <dbReference type="Proteomes" id="UP000601099"/>
    </source>
</evidence>
<feature type="signal peptide" evidence="2">
    <location>
        <begin position="1"/>
        <end position="20"/>
    </location>
</feature>
<feature type="compositionally biased region" description="Basic and acidic residues" evidence="1">
    <location>
        <begin position="35"/>
        <end position="53"/>
    </location>
</feature>
<protein>
    <recommendedName>
        <fullName evidence="5">Periplasmic heavy metal sensor</fullName>
    </recommendedName>
</protein>
<keyword evidence="2" id="KW-0732">Signal</keyword>
<feature type="compositionally biased region" description="Basic and acidic residues" evidence="1">
    <location>
        <begin position="127"/>
        <end position="145"/>
    </location>
</feature>